<name>A0A9D1SEU2_9FIRM</name>
<reference evidence="1" key="1">
    <citation type="submission" date="2020-10" db="EMBL/GenBank/DDBJ databases">
        <authorList>
            <person name="Gilroy R."/>
        </authorList>
    </citation>
    <scope>NUCLEOTIDE SEQUENCE</scope>
    <source>
        <strain evidence="1">USAMLcec3-3695</strain>
    </source>
</reference>
<evidence type="ECO:0000313" key="2">
    <source>
        <dbReference type="Proteomes" id="UP000824109"/>
    </source>
</evidence>
<evidence type="ECO:0000313" key="1">
    <source>
        <dbReference type="EMBL" id="HIU57395.1"/>
    </source>
</evidence>
<reference evidence="1" key="2">
    <citation type="journal article" date="2021" name="PeerJ">
        <title>Extensive microbial diversity within the chicken gut microbiome revealed by metagenomics and culture.</title>
        <authorList>
            <person name="Gilroy R."/>
            <person name="Ravi A."/>
            <person name="Getino M."/>
            <person name="Pursley I."/>
            <person name="Horton D.L."/>
            <person name="Alikhan N.F."/>
            <person name="Baker D."/>
            <person name="Gharbi K."/>
            <person name="Hall N."/>
            <person name="Watson M."/>
            <person name="Adriaenssens E.M."/>
            <person name="Foster-Nyarko E."/>
            <person name="Jarju S."/>
            <person name="Secka A."/>
            <person name="Antonio M."/>
            <person name="Oren A."/>
            <person name="Chaudhuri R.R."/>
            <person name="La Ragione R."/>
            <person name="Hildebrand F."/>
            <person name="Pallen M.J."/>
        </authorList>
    </citation>
    <scope>NUCLEOTIDE SEQUENCE</scope>
    <source>
        <strain evidence="1">USAMLcec3-3695</strain>
    </source>
</reference>
<protein>
    <submittedName>
        <fullName evidence="1">Uncharacterized protein</fullName>
    </submittedName>
</protein>
<dbReference type="AlphaFoldDB" id="A0A9D1SEU2"/>
<sequence length="123" mass="14658">MLELYDIIWRDKEVVGCLEYDTEKKQFHAYLRKGAKGNPRGLFGILRTDTEVDDRRVRAYFDDCVVPKTRQNIDDILKHIGLPYYDQWEIYKHNSGRNVSDYASIRFRGTSDRDGFFRPENEM</sequence>
<gene>
    <name evidence="1" type="ORF">IAA61_06240</name>
</gene>
<comment type="caution">
    <text evidence="1">The sequence shown here is derived from an EMBL/GenBank/DDBJ whole genome shotgun (WGS) entry which is preliminary data.</text>
</comment>
<dbReference type="EMBL" id="DVNB01000066">
    <property type="protein sequence ID" value="HIU57395.1"/>
    <property type="molecule type" value="Genomic_DNA"/>
</dbReference>
<dbReference type="Proteomes" id="UP000824109">
    <property type="component" value="Unassembled WGS sequence"/>
</dbReference>
<proteinExistence type="predicted"/>
<organism evidence="1 2">
    <name type="scientific">Candidatus Ornithomonoglobus merdipullorum</name>
    <dbReference type="NCBI Taxonomy" id="2840895"/>
    <lineage>
        <taxon>Bacteria</taxon>
        <taxon>Bacillati</taxon>
        <taxon>Bacillota</taxon>
        <taxon>Clostridia</taxon>
        <taxon>Candidatus Ornithomonoglobus</taxon>
    </lineage>
</organism>
<accession>A0A9D1SEU2</accession>